<sequence length="176" mass="19060">MRSFISAVAAVALATTSFAAPTASQIKKRYAEGTYWNVTNLDYFHSDDLSVGSSYLTFTFSDDAPQAALTTTCTVKPLDDSDAAVMYDTYHPCDGFETIEGTSLGFGVSVRFHGGSNLALNRTYVDTTVDQYPYAQFVSVQGHGSIESSEGVPGFNGENGYHEIVDYLRVDITQIA</sequence>
<evidence type="ECO:0000256" key="1">
    <source>
        <dbReference type="SAM" id="SignalP"/>
    </source>
</evidence>
<keyword evidence="3" id="KW-1185">Reference proteome</keyword>
<evidence type="ECO:0000313" key="2">
    <source>
        <dbReference type="EMBL" id="KAL1297911.1"/>
    </source>
</evidence>
<proteinExistence type="predicted"/>
<organism evidence="2 3">
    <name type="scientific">Neodothiora populina</name>
    <dbReference type="NCBI Taxonomy" id="2781224"/>
    <lineage>
        <taxon>Eukaryota</taxon>
        <taxon>Fungi</taxon>
        <taxon>Dikarya</taxon>
        <taxon>Ascomycota</taxon>
        <taxon>Pezizomycotina</taxon>
        <taxon>Dothideomycetes</taxon>
        <taxon>Dothideomycetidae</taxon>
        <taxon>Dothideales</taxon>
        <taxon>Dothioraceae</taxon>
        <taxon>Neodothiora</taxon>
    </lineage>
</organism>
<dbReference type="Proteomes" id="UP001562354">
    <property type="component" value="Unassembled WGS sequence"/>
</dbReference>
<keyword evidence="1" id="KW-0732">Signal</keyword>
<feature type="chain" id="PRO_5045398925" evidence="1">
    <location>
        <begin position="20"/>
        <end position="176"/>
    </location>
</feature>
<feature type="signal peptide" evidence="1">
    <location>
        <begin position="1"/>
        <end position="19"/>
    </location>
</feature>
<reference evidence="2 3" key="1">
    <citation type="submission" date="2024-07" db="EMBL/GenBank/DDBJ databases">
        <title>Draft sequence of the Neodothiora populina.</title>
        <authorList>
            <person name="Drown D.D."/>
            <person name="Schuette U.S."/>
            <person name="Buechlein A.B."/>
            <person name="Rusch D.R."/>
            <person name="Winton L.W."/>
            <person name="Adams G.A."/>
        </authorList>
    </citation>
    <scope>NUCLEOTIDE SEQUENCE [LARGE SCALE GENOMIC DNA]</scope>
    <source>
        <strain evidence="2 3">CPC 39397</strain>
    </source>
</reference>
<comment type="caution">
    <text evidence="2">The sequence shown here is derived from an EMBL/GenBank/DDBJ whole genome shotgun (WGS) entry which is preliminary data.</text>
</comment>
<gene>
    <name evidence="2" type="ORF">AAFC00_006426</name>
</gene>
<name>A0ABR3P5C7_9PEZI</name>
<dbReference type="GeneID" id="95980125"/>
<dbReference type="EMBL" id="JBFMKM010000014">
    <property type="protein sequence ID" value="KAL1297911.1"/>
    <property type="molecule type" value="Genomic_DNA"/>
</dbReference>
<accession>A0ABR3P5C7</accession>
<dbReference type="RefSeq" id="XP_069197593.1">
    <property type="nucleotide sequence ID" value="XM_069346379.1"/>
</dbReference>
<evidence type="ECO:0000313" key="3">
    <source>
        <dbReference type="Proteomes" id="UP001562354"/>
    </source>
</evidence>
<protein>
    <submittedName>
        <fullName evidence="2">Uncharacterized protein</fullName>
    </submittedName>
</protein>